<reference evidence="2 3" key="1">
    <citation type="journal article" date="2018" name="Genome Biol. Evol.">
        <title>Multiple Roots of Fruiting Body Formation in Amoebozoa.</title>
        <authorList>
            <person name="Hillmann F."/>
            <person name="Forbes G."/>
            <person name="Novohradska S."/>
            <person name="Ferling I."/>
            <person name="Riege K."/>
            <person name="Groth M."/>
            <person name="Westermann M."/>
            <person name="Marz M."/>
            <person name="Spaller T."/>
            <person name="Winckler T."/>
            <person name="Schaap P."/>
            <person name="Glockner G."/>
        </authorList>
    </citation>
    <scope>NUCLEOTIDE SEQUENCE [LARGE SCALE GENOMIC DNA]</scope>
    <source>
        <strain evidence="2 3">Jena</strain>
    </source>
</reference>
<keyword evidence="3" id="KW-1185">Reference proteome</keyword>
<gene>
    <name evidence="2" type="ORF">PROFUN_14299</name>
</gene>
<sequence>MNSSSKKTSDHVASRAKLGQSLKSFIVKKGPEEVQTVAKGCLNGLRRRSVQLSLAALDLKSSLTRSEEPETPVTIWESVSKSKRSSKSISISNKDIKGKGSTKKVFAIQTNKTPVPLGPKAASETQLSRTEPMKLETTQKPPIPKKPNSLSFKSLHTPPAMRPAPPSSDRDLAPATLRNLIHATSPLNVQQALRAEECKIDGILDQLSKIMGENTDDDTKMAEMFRLSCGEHR</sequence>
<dbReference type="InParanoid" id="A0A2P6N0J3"/>
<organism evidence="2 3">
    <name type="scientific">Planoprotostelium fungivorum</name>
    <dbReference type="NCBI Taxonomy" id="1890364"/>
    <lineage>
        <taxon>Eukaryota</taxon>
        <taxon>Amoebozoa</taxon>
        <taxon>Evosea</taxon>
        <taxon>Variosea</taxon>
        <taxon>Cavosteliida</taxon>
        <taxon>Cavosteliaceae</taxon>
        <taxon>Planoprotostelium</taxon>
    </lineage>
</organism>
<protein>
    <submittedName>
        <fullName evidence="2">Uncharacterized protein</fullName>
    </submittedName>
</protein>
<evidence type="ECO:0000313" key="2">
    <source>
        <dbReference type="EMBL" id="PRP77479.1"/>
    </source>
</evidence>
<evidence type="ECO:0000256" key="1">
    <source>
        <dbReference type="SAM" id="MobiDB-lite"/>
    </source>
</evidence>
<evidence type="ECO:0000313" key="3">
    <source>
        <dbReference type="Proteomes" id="UP000241769"/>
    </source>
</evidence>
<proteinExistence type="predicted"/>
<dbReference type="Proteomes" id="UP000241769">
    <property type="component" value="Unassembled WGS sequence"/>
</dbReference>
<accession>A0A2P6N0J3</accession>
<feature type="region of interest" description="Disordered" evidence="1">
    <location>
        <begin position="113"/>
        <end position="172"/>
    </location>
</feature>
<name>A0A2P6N0J3_9EUKA</name>
<dbReference type="AlphaFoldDB" id="A0A2P6N0J3"/>
<comment type="caution">
    <text evidence="2">The sequence shown here is derived from an EMBL/GenBank/DDBJ whole genome shotgun (WGS) entry which is preliminary data.</text>
</comment>
<dbReference type="EMBL" id="MDYQ01000262">
    <property type="protein sequence ID" value="PRP77479.1"/>
    <property type="molecule type" value="Genomic_DNA"/>
</dbReference>